<dbReference type="EMBL" id="AEEH01000043">
    <property type="protein sequence ID" value="EFM25255.1"/>
    <property type="molecule type" value="Genomic_DNA"/>
</dbReference>
<keyword evidence="3" id="KW-1185">Reference proteome</keyword>
<comment type="caution">
    <text evidence="2">The sequence shown here is derived from an EMBL/GenBank/DDBJ whole genome shotgun (WGS) entry which is preliminary data.</text>
</comment>
<sequence>MLAIIVSAVVAKNILKKELQENRKLELELKNAEILQQVRNYNNTLVIRQIDNLIEISFEIIDYLNEIESLKLSNKLFYLLEDISKIPTMIKRYDLFREFAADYRLNTINKYNYLIKKINKNKHRFKLLENTIEFNKVRISIELPDFEEIMDDIIRDTKICQNIILETNKLEENLSTTDDDRINYMNKKIESELKNKIFSDKNIYEVLYNKMSYAISSLYKIQPLISEFIIDFEED</sequence>
<dbReference type="STRING" id="862517.HMPREF9225_1144"/>
<keyword evidence="1" id="KW-0175">Coiled coil</keyword>
<protein>
    <submittedName>
        <fullName evidence="2">Uncharacterized protein</fullName>
    </submittedName>
</protein>
<evidence type="ECO:0000313" key="2">
    <source>
        <dbReference type="EMBL" id="EFM25255.1"/>
    </source>
</evidence>
<dbReference type="HOGENOM" id="CLU_1179336_0_0_9"/>
<organism evidence="2 3">
    <name type="scientific">Peptoniphilus duerdenii ATCC BAA-1640</name>
    <dbReference type="NCBI Taxonomy" id="862517"/>
    <lineage>
        <taxon>Bacteria</taxon>
        <taxon>Bacillati</taxon>
        <taxon>Bacillota</taxon>
        <taxon>Tissierellia</taxon>
        <taxon>Tissierellales</taxon>
        <taxon>Peptoniphilaceae</taxon>
        <taxon>Peptoniphilus</taxon>
    </lineage>
</organism>
<dbReference type="AlphaFoldDB" id="E0NLR4"/>
<evidence type="ECO:0000256" key="1">
    <source>
        <dbReference type="SAM" id="Coils"/>
    </source>
</evidence>
<dbReference type="eggNOG" id="ENOG5033T6J">
    <property type="taxonomic scope" value="Bacteria"/>
</dbReference>
<feature type="coiled-coil region" evidence="1">
    <location>
        <begin position="8"/>
        <end position="44"/>
    </location>
</feature>
<reference evidence="2 3" key="1">
    <citation type="submission" date="2010-07" db="EMBL/GenBank/DDBJ databases">
        <authorList>
            <person name="Muzny D."/>
            <person name="Qin X."/>
            <person name="Deng J."/>
            <person name="Jiang H."/>
            <person name="Liu Y."/>
            <person name="Qu J."/>
            <person name="Song X.-Z."/>
            <person name="Zhang L."/>
            <person name="Thornton R."/>
            <person name="Coyle M."/>
            <person name="Francisco L."/>
            <person name="Jackson L."/>
            <person name="Javaid M."/>
            <person name="Korchina V."/>
            <person name="Kovar C."/>
            <person name="Mata R."/>
            <person name="Mathew T."/>
            <person name="Ngo R."/>
            <person name="Nguyen L."/>
            <person name="Nguyen N."/>
            <person name="Okwuonu G."/>
            <person name="Ongeri F."/>
            <person name="Pham C."/>
            <person name="Simmons D."/>
            <person name="Wilczek-Boney K."/>
            <person name="Hale W."/>
            <person name="Jakkamsetti A."/>
            <person name="Pham P."/>
            <person name="Ruth R."/>
            <person name="San Lucas F."/>
            <person name="Warren J."/>
            <person name="Zhang J."/>
            <person name="Zhao Z."/>
            <person name="Zhou C."/>
            <person name="Zhu D."/>
            <person name="Lee S."/>
            <person name="Bess C."/>
            <person name="Blankenburg K."/>
            <person name="Forbes L."/>
            <person name="Fu Q."/>
            <person name="Gubbala S."/>
            <person name="Hirani K."/>
            <person name="Jayaseelan J.C."/>
            <person name="Lara F."/>
            <person name="Munidasa M."/>
            <person name="Palculict T."/>
            <person name="Patil S."/>
            <person name="Pu L.-L."/>
            <person name="Saada N."/>
            <person name="Tang L."/>
            <person name="Weissenberger G."/>
            <person name="Zhu Y."/>
            <person name="Hemphill L."/>
            <person name="Shang Y."/>
            <person name="Youmans B."/>
            <person name="Ayvaz T."/>
            <person name="Ross M."/>
            <person name="Santibanez J."/>
            <person name="Aqrawi P."/>
            <person name="Gross S."/>
            <person name="Joshi V."/>
            <person name="Fowler G."/>
            <person name="Nazareth L."/>
            <person name="Reid J."/>
            <person name="Worley K."/>
            <person name="Petrosino J."/>
            <person name="Highlander S."/>
            <person name="Gibbs R."/>
        </authorList>
    </citation>
    <scope>NUCLEOTIDE SEQUENCE [LARGE SCALE GENOMIC DNA]</scope>
    <source>
        <strain evidence="2 3">ATCC BAA-1640</strain>
    </source>
</reference>
<name>E0NLR4_9FIRM</name>
<evidence type="ECO:0000313" key="3">
    <source>
        <dbReference type="Proteomes" id="UP000003280"/>
    </source>
</evidence>
<proteinExistence type="predicted"/>
<accession>E0NLR4</accession>
<dbReference type="Proteomes" id="UP000003280">
    <property type="component" value="Unassembled WGS sequence"/>
</dbReference>
<dbReference type="RefSeq" id="WP_008901958.1">
    <property type="nucleotide sequence ID" value="NZ_GL397071.1"/>
</dbReference>
<gene>
    <name evidence="2" type="ORF">HMPREF9225_1144</name>
</gene>